<feature type="transmembrane region" description="Helical" evidence="1">
    <location>
        <begin position="159"/>
        <end position="183"/>
    </location>
</feature>
<evidence type="ECO:0000313" key="3">
    <source>
        <dbReference type="Proteomes" id="UP000422644"/>
    </source>
</evidence>
<name>A0A510K4N7_9FUSO</name>
<accession>A0A510K4N7</accession>
<dbReference type="EMBL" id="AP019831">
    <property type="protein sequence ID" value="BBM45495.1"/>
    <property type="molecule type" value="Genomic_DNA"/>
</dbReference>
<reference evidence="2 3" key="1">
    <citation type="submission" date="2019-07" db="EMBL/GenBank/DDBJ databases">
        <title>Complete Genome Sequence of Leptotrichia trevisanii Strain JMUB3870.</title>
        <authorList>
            <person name="Watanabe S."/>
            <person name="Cui L."/>
        </authorList>
    </citation>
    <scope>NUCLEOTIDE SEQUENCE [LARGE SCALE GENOMIC DNA]</scope>
    <source>
        <strain evidence="2 3">JMUB3870</strain>
    </source>
</reference>
<dbReference type="OrthoDB" id="9912934at2"/>
<protein>
    <submittedName>
        <fullName evidence="2">Uncharacterized protein</fullName>
    </submittedName>
</protein>
<feature type="transmembrane region" description="Helical" evidence="1">
    <location>
        <begin position="109"/>
        <end position="129"/>
    </location>
</feature>
<keyword evidence="1" id="KW-1133">Transmembrane helix</keyword>
<feature type="transmembrane region" description="Helical" evidence="1">
    <location>
        <begin position="21"/>
        <end position="44"/>
    </location>
</feature>
<keyword evidence="1" id="KW-0812">Transmembrane</keyword>
<feature type="transmembrane region" description="Helical" evidence="1">
    <location>
        <begin position="64"/>
        <end position="97"/>
    </location>
</feature>
<organism evidence="2 3">
    <name type="scientific">Leptotrichia trevisanii</name>
    <dbReference type="NCBI Taxonomy" id="109328"/>
    <lineage>
        <taxon>Bacteria</taxon>
        <taxon>Fusobacteriati</taxon>
        <taxon>Fusobacteriota</taxon>
        <taxon>Fusobacteriia</taxon>
        <taxon>Fusobacteriales</taxon>
        <taxon>Leptotrichiaceae</taxon>
        <taxon>Leptotrichia</taxon>
    </lineage>
</organism>
<proteinExistence type="predicted"/>
<dbReference type="AlphaFoldDB" id="A0A510K4N7"/>
<keyword evidence="3" id="KW-1185">Reference proteome</keyword>
<keyword evidence="1" id="KW-0472">Membrane</keyword>
<sequence>MPENFILNIFNKYLNFLISNYFSIMEFSIITKIIVLAIIALYFYGIVESIKFKPIEGVTKGKVWITYAMLYGLFGIAVGIFLFFVAGAVYIVAYIILGEFARLNWPFRDIGCVVILSSSLFGSYSIFMVQTEEYLTDKKNIGREEATTTKKYILLLLKMIGTAVLIVVALPLALMGVALYFLFKFLGITSFYIRDKQDSETLSTYELQRNRGVHPDRRIITEKEAKEIKERQEAKRKNFE</sequence>
<evidence type="ECO:0000313" key="2">
    <source>
        <dbReference type="EMBL" id="BBM45495.1"/>
    </source>
</evidence>
<gene>
    <name evidence="2" type="ORF">JMUB3870_1614</name>
</gene>
<dbReference type="Proteomes" id="UP000422644">
    <property type="component" value="Chromosome"/>
</dbReference>
<dbReference type="RefSeq" id="WP_026749318.1">
    <property type="nucleotide sequence ID" value="NZ_AP019831.1"/>
</dbReference>
<evidence type="ECO:0000256" key="1">
    <source>
        <dbReference type="SAM" id="Phobius"/>
    </source>
</evidence>